<evidence type="ECO:0000256" key="6">
    <source>
        <dbReference type="SAM" id="MobiDB-lite"/>
    </source>
</evidence>
<proteinExistence type="predicted"/>
<protein>
    <submittedName>
        <fullName evidence="7">Uncharacterized protein</fullName>
    </submittedName>
</protein>
<keyword evidence="5" id="KW-0539">Nucleus</keyword>
<name>A0AAN7Q2U3_9MYRT</name>
<dbReference type="SUPFAM" id="SSF101936">
    <property type="entry name" value="DNA-binding pseudobarrel domain"/>
    <property type="match status" value="1"/>
</dbReference>
<evidence type="ECO:0000313" key="8">
    <source>
        <dbReference type="Proteomes" id="UP001345219"/>
    </source>
</evidence>
<dbReference type="GO" id="GO:0003700">
    <property type="term" value="F:DNA-binding transcription factor activity"/>
    <property type="evidence" value="ECO:0007669"/>
    <property type="project" value="InterPro"/>
</dbReference>
<keyword evidence="8" id="KW-1185">Reference proteome</keyword>
<dbReference type="GO" id="GO:0003677">
    <property type="term" value="F:DNA binding"/>
    <property type="evidence" value="ECO:0007669"/>
    <property type="project" value="UniProtKB-KW"/>
</dbReference>
<dbReference type="PANTHER" id="PTHR31140:SF123">
    <property type="entry name" value="B3 DOMAIN-CONTAINING TRANSCRIPTION FACTOR NGA1"/>
    <property type="match status" value="1"/>
</dbReference>
<dbReference type="AlphaFoldDB" id="A0AAN7Q2U3"/>
<dbReference type="GO" id="GO:0005634">
    <property type="term" value="C:nucleus"/>
    <property type="evidence" value="ECO:0007669"/>
    <property type="project" value="UniProtKB-SubCell"/>
</dbReference>
<evidence type="ECO:0000256" key="5">
    <source>
        <dbReference type="ARBA" id="ARBA00023242"/>
    </source>
</evidence>
<evidence type="ECO:0000313" key="7">
    <source>
        <dbReference type="EMBL" id="KAK4758582.1"/>
    </source>
</evidence>
<keyword evidence="3" id="KW-0238">DNA-binding</keyword>
<comment type="caution">
    <text evidence="7">The sequence shown here is derived from an EMBL/GenBank/DDBJ whole genome shotgun (WGS) entry which is preliminary data.</text>
</comment>
<evidence type="ECO:0000256" key="2">
    <source>
        <dbReference type="ARBA" id="ARBA00023015"/>
    </source>
</evidence>
<dbReference type="InterPro" id="IPR044800">
    <property type="entry name" value="LEC2-like"/>
</dbReference>
<feature type="compositionally biased region" description="Acidic residues" evidence="6">
    <location>
        <begin position="20"/>
        <end position="31"/>
    </location>
</feature>
<dbReference type="InterPro" id="IPR015300">
    <property type="entry name" value="DNA-bd_pseudobarrel_sf"/>
</dbReference>
<dbReference type="EMBL" id="JAXIOK010000012">
    <property type="protein sequence ID" value="KAK4758582.1"/>
    <property type="molecule type" value="Genomic_DNA"/>
</dbReference>
<evidence type="ECO:0000256" key="3">
    <source>
        <dbReference type="ARBA" id="ARBA00023125"/>
    </source>
</evidence>
<organism evidence="7 8">
    <name type="scientific">Trapa incisa</name>
    <dbReference type="NCBI Taxonomy" id="236973"/>
    <lineage>
        <taxon>Eukaryota</taxon>
        <taxon>Viridiplantae</taxon>
        <taxon>Streptophyta</taxon>
        <taxon>Embryophyta</taxon>
        <taxon>Tracheophyta</taxon>
        <taxon>Spermatophyta</taxon>
        <taxon>Magnoliopsida</taxon>
        <taxon>eudicotyledons</taxon>
        <taxon>Gunneridae</taxon>
        <taxon>Pentapetalae</taxon>
        <taxon>rosids</taxon>
        <taxon>malvids</taxon>
        <taxon>Myrtales</taxon>
        <taxon>Lythraceae</taxon>
        <taxon>Trapa</taxon>
    </lineage>
</organism>
<comment type="subcellular location">
    <subcellularLocation>
        <location evidence="1">Nucleus</location>
    </subcellularLocation>
</comment>
<dbReference type="PANTHER" id="PTHR31140">
    <property type="entry name" value="B3 DOMAIN-CONTAINING TRANSCRIPTION FACTOR ABI3"/>
    <property type="match status" value="1"/>
</dbReference>
<sequence length="253" mass="27491">MKNIEFTDLSMNLQRCHGQEDEEDKEEEEAGDDMKSKSAIKEHMFDKVVTPSDVGKLNRLVIPKQHAEQFFPLDSSTGGKGGLLLSFEDCTARPEVTMSINYPGGITVPVSHSFSYINHPNNFSTDHRHYMGIYGNTISSKLGGNSVVYLRPSGAAPPGGRSGGAYGGGIEPSKVLDSVPVVQAGTKVVVVAPNKRQIRLFGVDMDCTMSESDDREVPYKQPSSSQSSNYLQLSVFHGLDKGKESTPSFDLGI</sequence>
<gene>
    <name evidence="7" type="ORF">SAY87_019883</name>
</gene>
<keyword evidence="4" id="KW-0804">Transcription</keyword>
<evidence type="ECO:0000256" key="4">
    <source>
        <dbReference type="ARBA" id="ARBA00023163"/>
    </source>
</evidence>
<dbReference type="Gene3D" id="2.40.330.10">
    <property type="entry name" value="DNA-binding pseudobarrel domain"/>
    <property type="match status" value="1"/>
</dbReference>
<dbReference type="Proteomes" id="UP001345219">
    <property type="component" value="Chromosome 15"/>
</dbReference>
<accession>A0AAN7Q2U3</accession>
<keyword evidence="2" id="KW-0805">Transcription regulation</keyword>
<reference evidence="7 8" key="1">
    <citation type="journal article" date="2023" name="Hortic Res">
        <title>Pangenome of water caltrop reveals structural variations and asymmetric subgenome divergence after allopolyploidization.</title>
        <authorList>
            <person name="Zhang X."/>
            <person name="Chen Y."/>
            <person name="Wang L."/>
            <person name="Yuan Y."/>
            <person name="Fang M."/>
            <person name="Shi L."/>
            <person name="Lu R."/>
            <person name="Comes H.P."/>
            <person name="Ma Y."/>
            <person name="Chen Y."/>
            <person name="Huang G."/>
            <person name="Zhou Y."/>
            <person name="Zheng Z."/>
            <person name="Qiu Y."/>
        </authorList>
    </citation>
    <scope>NUCLEOTIDE SEQUENCE [LARGE SCALE GENOMIC DNA]</scope>
    <source>
        <tissue evidence="7">Roots</tissue>
    </source>
</reference>
<evidence type="ECO:0000256" key="1">
    <source>
        <dbReference type="ARBA" id="ARBA00004123"/>
    </source>
</evidence>
<feature type="region of interest" description="Disordered" evidence="6">
    <location>
        <begin position="1"/>
        <end position="37"/>
    </location>
</feature>